<dbReference type="InterPro" id="IPR004839">
    <property type="entry name" value="Aminotransferase_I/II_large"/>
</dbReference>
<evidence type="ECO:0000256" key="5">
    <source>
        <dbReference type="ARBA" id="ARBA00022898"/>
    </source>
</evidence>
<comment type="cofactor">
    <cofactor evidence="1">
        <name>pyridoxal 5'-phosphate</name>
        <dbReference type="ChEBI" id="CHEBI:597326"/>
    </cofactor>
</comment>
<comment type="similarity">
    <text evidence="2">Belongs to the class-I pyridoxal-phosphate-dependent aminotransferase family.</text>
</comment>
<sequence>MKLAQRMSRLGTETAFEVLAKAQRLEAQGRSVIHLEIGEPDFETPANIVGAGQEAIQNGFTSYNPSPGYQDLRTVIAGELSKTRGIEAKSDNVVVTPGGKPIMFFVIMALIENGDEVLYPNPGFPIYESMIEFCGGTAVPMQLHGDKDFNIDIEEVRNQITSRTKLMIINSPNNPCGSIIGEKELEALSILAKENDILVLSDEIYIRFLYEGAHQSITKFPGMVDRTVILDGFSKTYAMTGWRIGYGLLPDSLVEPISRLVTNSVSCTASFTQKAALEALTGPQDDSTRMVKEFRKRRDIVVTGLNDIP</sequence>
<proteinExistence type="inferred from homology"/>
<dbReference type="InterPro" id="IPR015421">
    <property type="entry name" value="PyrdxlP-dep_Trfase_major"/>
</dbReference>
<organism evidence="7">
    <name type="scientific">marine metagenome</name>
    <dbReference type="NCBI Taxonomy" id="408172"/>
    <lineage>
        <taxon>unclassified sequences</taxon>
        <taxon>metagenomes</taxon>
        <taxon>ecological metagenomes</taxon>
    </lineage>
</organism>
<keyword evidence="4" id="KW-0808">Transferase</keyword>
<evidence type="ECO:0000256" key="4">
    <source>
        <dbReference type="ARBA" id="ARBA00022679"/>
    </source>
</evidence>
<dbReference type="GO" id="GO:0008483">
    <property type="term" value="F:transaminase activity"/>
    <property type="evidence" value="ECO:0007669"/>
    <property type="project" value="UniProtKB-KW"/>
</dbReference>
<keyword evidence="3" id="KW-0032">Aminotransferase</keyword>
<dbReference type="SUPFAM" id="SSF53383">
    <property type="entry name" value="PLP-dependent transferases"/>
    <property type="match status" value="1"/>
</dbReference>
<dbReference type="GO" id="GO:0006520">
    <property type="term" value="P:amino acid metabolic process"/>
    <property type="evidence" value="ECO:0007669"/>
    <property type="project" value="InterPro"/>
</dbReference>
<dbReference type="GO" id="GO:0030170">
    <property type="term" value="F:pyridoxal phosphate binding"/>
    <property type="evidence" value="ECO:0007669"/>
    <property type="project" value="InterPro"/>
</dbReference>
<evidence type="ECO:0000256" key="3">
    <source>
        <dbReference type="ARBA" id="ARBA00022576"/>
    </source>
</evidence>
<dbReference type="PANTHER" id="PTHR46383">
    <property type="entry name" value="ASPARTATE AMINOTRANSFERASE"/>
    <property type="match status" value="1"/>
</dbReference>
<accession>A0A382H5H0</accession>
<dbReference type="CDD" id="cd00609">
    <property type="entry name" value="AAT_like"/>
    <property type="match status" value="1"/>
</dbReference>
<evidence type="ECO:0000256" key="2">
    <source>
        <dbReference type="ARBA" id="ARBA00007441"/>
    </source>
</evidence>
<feature type="non-terminal residue" evidence="7">
    <location>
        <position position="309"/>
    </location>
</feature>
<dbReference type="PANTHER" id="PTHR46383:SF1">
    <property type="entry name" value="ASPARTATE AMINOTRANSFERASE"/>
    <property type="match status" value="1"/>
</dbReference>
<dbReference type="InterPro" id="IPR015424">
    <property type="entry name" value="PyrdxlP-dep_Trfase"/>
</dbReference>
<gene>
    <name evidence="7" type="ORF">METZ01_LOCUS235229</name>
</gene>
<dbReference type="FunFam" id="3.40.640.10:FF:000033">
    <property type="entry name" value="Aspartate aminotransferase"/>
    <property type="match status" value="1"/>
</dbReference>
<dbReference type="Gene3D" id="3.90.1150.10">
    <property type="entry name" value="Aspartate Aminotransferase, domain 1"/>
    <property type="match status" value="1"/>
</dbReference>
<dbReference type="PROSITE" id="PS00105">
    <property type="entry name" value="AA_TRANSFER_CLASS_1"/>
    <property type="match status" value="1"/>
</dbReference>
<dbReference type="EMBL" id="UINC01059213">
    <property type="protein sequence ID" value="SVB82375.1"/>
    <property type="molecule type" value="Genomic_DNA"/>
</dbReference>
<keyword evidence="5" id="KW-0663">Pyridoxal phosphate</keyword>
<dbReference type="InterPro" id="IPR004838">
    <property type="entry name" value="NHTrfase_class1_PyrdxlP-BS"/>
</dbReference>
<evidence type="ECO:0000259" key="6">
    <source>
        <dbReference type="Pfam" id="PF00155"/>
    </source>
</evidence>
<feature type="domain" description="Aminotransferase class I/classII large" evidence="6">
    <location>
        <begin position="31"/>
        <end position="307"/>
    </location>
</feature>
<reference evidence="7" key="1">
    <citation type="submission" date="2018-05" db="EMBL/GenBank/DDBJ databases">
        <authorList>
            <person name="Lanie J.A."/>
            <person name="Ng W.-L."/>
            <person name="Kazmierczak K.M."/>
            <person name="Andrzejewski T.M."/>
            <person name="Davidsen T.M."/>
            <person name="Wayne K.J."/>
            <person name="Tettelin H."/>
            <person name="Glass J.I."/>
            <person name="Rusch D."/>
            <person name="Podicherti R."/>
            <person name="Tsui H.-C.T."/>
            <person name="Winkler M.E."/>
        </authorList>
    </citation>
    <scope>NUCLEOTIDE SEQUENCE</scope>
</reference>
<name>A0A382H5H0_9ZZZZ</name>
<dbReference type="Pfam" id="PF00155">
    <property type="entry name" value="Aminotran_1_2"/>
    <property type="match status" value="1"/>
</dbReference>
<dbReference type="InterPro" id="IPR050596">
    <property type="entry name" value="AspAT/PAT-like"/>
</dbReference>
<dbReference type="InterPro" id="IPR015422">
    <property type="entry name" value="PyrdxlP-dep_Trfase_small"/>
</dbReference>
<evidence type="ECO:0000256" key="1">
    <source>
        <dbReference type="ARBA" id="ARBA00001933"/>
    </source>
</evidence>
<evidence type="ECO:0000313" key="7">
    <source>
        <dbReference type="EMBL" id="SVB82375.1"/>
    </source>
</evidence>
<protein>
    <recommendedName>
        <fullName evidence="6">Aminotransferase class I/classII large domain-containing protein</fullName>
    </recommendedName>
</protein>
<dbReference type="AlphaFoldDB" id="A0A382H5H0"/>
<dbReference type="Gene3D" id="3.40.640.10">
    <property type="entry name" value="Type I PLP-dependent aspartate aminotransferase-like (Major domain)"/>
    <property type="match status" value="1"/>
</dbReference>